<protein>
    <recommendedName>
        <fullName evidence="3">Outer membrane protein beta-barrel domain-containing protein</fullName>
    </recommendedName>
</protein>
<accession>E7RQU6</accession>
<evidence type="ECO:0000313" key="1">
    <source>
        <dbReference type="EMBL" id="EFZ36634.1"/>
    </source>
</evidence>
<proteinExistence type="predicted"/>
<organism evidence="1 2">
    <name type="scientific">Hoylesella oralis ATCC 33269</name>
    <dbReference type="NCBI Taxonomy" id="873533"/>
    <lineage>
        <taxon>Bacteria</taxon>
        <taxon>Pseudomonadati</taxon>
        <taxon>Bacteroidota</taxon>
        <taxon>Bacteroidia</taxon>
        <taxon>Bacteroidales</taxon>
        <taxon>Prevotellaceae</taxon>
        <taxon>Hoylesella</taxon>
    </lineage>
</organism>
<dbReference type="Proteomes" id="UP000005580">
    <property type="component" value="Unassembled WGS sequence"/>
</dbReference>
<comment type="caution">
    <text evidence="1">The sequence shown here is derived from an EMBL/GenBank/DDBJ whole genome shotgun (WGS) entry which is preliminary data.</text>
</comment>
<gene>
    <name evidence="1" type="ORF">HMPREF0663_11547</name>
</gene>
<dbReference type="EMBL" id="AEPE02000005">
    <property type="protein sequence ID" value="EFZ36634.1"/>
    <property type="molecule type" value="Genomic_DNA"/>
</dbReference>
<evidence type="ECO:0008006" key="3">
    <source>
        <dbReference type="Google" id="ProtNLM"/>
    </source>
</evidence>
<name>E7RQU6_9BACT</name>
<dbReference type="HOGENOM" id="CLU_108015_0_0_10"/>
<keyword evidence="2" id="KW-1185">Reference proteome</keyword>
<dbReference type="RefSeq" id="WP_004369689.1">
    <property type="nucleotide sequence ID" value="NZ_GL833119.1"/>
</dbReference>
<reference evidence="1" key="1">
    <citation type="submission" date="2011-01" db="EMBL/GenBank/DDBJ databases">
        <authorList>
            <person name="Muzny D."/>
            <person name="Qin X."/>
            <person name="Buhay C."/>
            <person name="Dugan-Rocha S."/>
            <person name="Ding Y."/>
            <person name="Chen G."/>
            <person name="Hawes A."/>
            <person name="Holder M."/>
            <person name="Jhangiani S."/>
            <person name="Johnson A."/>
            <person name="Khan Z."/>
            <person name="Li Z."/>
            <person name="Liu W."/>
            <person name="Liu X."/>
            <person name="Perez L."/>
            <person name="Shen H."/>
            <person name="Wang Q."/>
            <person name="Watt J."/>
            <person name="Xi L."/>
            <person name="Xin Y."/>
            <person name="Zhou J."/>
            <person name="Deng J."/>
            <person name="Jiang H."/>
            <person name="Liu Y."/>
            <person name="Qu J."/>
            <person name="Song X.-Z."/>
            <person name="Zhang L."/>
            <person name="Villasana D."/>
            <person name="Johnson A."/>
            <person name="Liu J."/>
            <person name="Liyanage D."/>
            <person name="Lorensuhewa L."/>
            <person name="Robinson T."/>
            <person name="Song A."/>
            <person name="Song B.-B."/>
            <person name="Dinh H."/>
            <person name="Thornton R."/>
            <person name="Coyle M."/>
            <person name="Francisco L."/>
            <person name="Jackson L."/>
            <person name="Javaid M."/>
            <person name="Korchina V."/>
            <person name="Kovar C."/>
            <person name="Mata R."/>
            <person name="Mathew T."/>
            <person name="Ngo R."/>
            <person name="Nguyen L."/>
            <person name="Nguyen N."/>
            <person name="Okwuonu G."/>
            <person name="Ongeri F."/>
            <person name="Pham C."/>
            <person name="Simmons D."/>
            <person name="Wilczek-Boney K."/>
            <person name="Hale W."/>
            <person name="Jakkamsetti A."/>
            <person name="Pham P."/>
            <person name="Ruth R."/>
            <person name="San Lucas F."/>
            <person name="Warren J."/>
            <person name="Zhang J."/>
            <person name="Zhao Z."/>
            <person name="Zhou C."/>
            <person name="Zhu D."/>
            <person name="Lee S."/>
            <person name="Bess C."/>
            <person name="Blankenburg K."/>
            <person name="Forbes L."/>
            <person name="Fu Q."/>
            <person name="Gubbala S."/>
            <person name="Hirani K."/>
            <person name="Jayaseelan J.C."/>
            <person name="Lara F."/>
            <person name="Munidasa M."/>
            <person name="Palculict T."/>
            <person name="Patil S."/>
            <person name="Pu L.-L."/>
            <person name="Saada N."/>
            <person name="Tang L."/>
            <person name="Weissenberger G."/>
            <person name="Zhu Y."/>
            <person name="Hemphill L."/>
            <person name="Shang Y."/>
            <person name="Youmans B."/>
            <person name="Ayvaz T."/>
            <person name="Ross M."/>
            <person name="Santibanez J."/>
            <person name="Aqrawi P."/>
            <person name="Gross S."/>
            <person name="Joshi V."/>
            <person name="Fowler G."/>
            <person name="Nazareth L."/>
            <person name="Reid J."/>
            <person name="Worley K."/>
            <person name="Petrosino J."/>
            <person name="Highlander S."/>
            <person name="Gibbs R."/>
        </authorList>
    </citation>
    <scope>NUCLEOTIDE SEQUENCE [LARGE SCALE GENOMIC DNA]</scope>
    <source>
        <strain evidence="1">ATCC 33269</strain>
    </source>
</reference>
<dbReference type="AlphaFoldDB" id="E7RQU6"/>
<evidence type="ECO:0000313" key="2">
    <source>
        <dbReference type="Proteomes" id="UP000005580"/>
    </source>
</evidence>
<sequence length="172" mass="19894">MKKEYILKVLLLSWLLTVGVVSYGQKEDFRVEIHTQGSVSNQQFKPYELCCDIGYNLTDRLFVNLRGESAIALFKIGGQKDYYTNYIYGANAGYTMLKNDICNLDVRVGFGDNLRKKQDWKYNYYDAGVYAHIGKYKLKPCVGFGIRRYHSRNSLFKNYTRFYASIGISFGS</sequence>